<feature type="compositionally biased region" description="Pro residues" evidence="1">
    <location>
        <begin position="7"/>
        <end position="24"/>
    </location>
</feature>
<evidence type="ECO:0000256" key="1">
    <source>
        <dbReference type="SAM" id="MobiDB-lite"/>
    </source>
</evidence>
<feature type="domain" description="Excalibur calcium-binding" evidence="2">
    <location>
        <begin position="32"/>
        <end position="68"/>
    </location>
</feature>
<proteinExistence type="predicted"/>
<dbReference type="RefSeq" id="WP_261962415.1">
    <property type="nucleotide sequence ID" value="NZ_BAAAXA010000001.1"/>
</dbReference>
<accession>A0A9W6KBY1</accession>
<feature type="region of interest" description="Disordered" evidence="1">
    <location>
        <begin position="41"/>
        <end position="68"/>
    </location>
</feature>
<reference evidence="3" key="1">
    <citation type="journal article" date="2014" name="Int. J. Syst. Evol. Microbiol.">
        <title>Complete genome sequence of Corynebacterium casei LMG S-19264T (=DSM 44701T), isolated from a smear-ripened cheese.</title>
        <authorList>
            <consortium name="US DOE Joint Genome Institute (JGI-PGF)"/>
            <person name="Walter F."/>
            <person name="Albersmeier A."/>
            <person name="Kalinowski J."/>
            <person name="Ruckert C."/>
        </authorList>
    </citation>
    <scope>NUCLEOTIDE SEQUENCE</scope>
    <source>
        <strain evidence="3">VKM Ac-1321</strain>
    </source>
</reference>
<reference evidence="3" key="2">
    <citation type="submission" date="2023-01" db="EMBL/GenBank/DDBJ databases">
        <authorList>
            <person name="Sun Q."/>
            <person name="Evtushenko L."/>
        </authorList>
    </citation>
    <scope>NUCLEOTIDE SEQUENCE</scope>
    <source>
        <strain evidence="3">VKM Ac-1321</strain>
    </source>
</reference>
<protein>
    <recommendedName>
        <fullName evidence="2">Excalibur calcium-binding domain-containing protein</fullName>
    </recommendedName>
</protein>
<dbReference type="SMART" id="SM00894">
    <property type="entry name" value="Excalibur"/>
    <property type="match status" value="1"/>
</dbReference>
<organism evidence="3 4">
    <name type="scientific">Dactylosporangium matsuzakiense</name>
    <dbReference type="NCBI Taxonomy" id="53360"/>
    <lineage>
        <taxon>Bacteria</taxon>
        <taxon>Bacillati</taxon>
        <taxon>Actinomycetota</taxon>
        <taxon>Actinomycetes</taxon>
        <taxon>Micromonosporales</taxon>
        <taxon>Micromonosporaceae</taxon>
        <taxon>Dactylosporangium</taxon>
    </lineage>
</organism>
<feature type="compositionally biased region" description="Basic and acidic residues" evidence="1">
    <location>
        <begin position="48"/>
        <end position="68"/>
    </location>
</feature>
<name>A0A9W6KBY1_9ACTN</name>
<gene>
    <name evidence="3" type="ORF">GCM10017581_004280</name>
</gene>
<evidence type="ECO:0000313" key="3">
    <source>
        <dbReference type="EMBL" id="GLK98687.1"/>
    </source>
</evidence>
<dbReference type="AlphaFoldDB" id="A0A9W6KBY1"/>
<dbReference type="EMBL" id="BSFP01000002">
    <property type="protein sequence ID" value="GLK98687.1"/>
    <property type="molecule type" value="Genomic_DNA"/>
</dbReference>
<evidence type="ECO:0000313" key="4">
    <source>
        <dbReference type="Proteomes" id="UP001143480"/>
    </source>
</evidence>
<dbReference type="Proteomes" id="UP001143480">
    <property type="component" value="Unassembled WGS sequence"/>
</dbReference>
<evidence type="ECO:0000259" key="2">
    <source>
        <dbReference type="SMART" id="SM00894"/>
    </source>
</evidence>
<feature type="region of interest" description="Disordered" evidence="1">
    <location>
        <begin position="1"/>
        <end position="29"/>
    </location>
</feature>
<comment type="caution">
    <text evidence="3">The sequence shown here is derived from an EMBL/GenBank/DDBJ whole genome shotgun (WGS) entry which is preliminary data.</text>
</comment>
<sequence>MVATTEAPPPPPAKTTGAAPPPPAATEDNDVYYKNCTEARQVGATPLHRGEPGYRKALDRDGDGVACE</sequence>
<dbReference type="Pfam" id="PF05901">
    <property type="entry name" value="Excalibur"/>
    <property type="match status" value="1"/>
</dbReference>
<keyword evidence="4" id="KW-1185">Reference proteome</keyword>
<dbReference type="InterPro" id="IPR008613">
    <property type="entry name" value="Excalibur_Ca-bd_domain"/>
</dbReference>